<accession>A0A4Y1ZIX7</accession>
<feature type="transmembrane region" description="Helical" evidence="1">
    <location>
        <begin position="33"/>
        <end position="50"/>
    </location>
</feature>
<reference evidence="2 3" key="1">
    <citation type="submission" date="2017-11" db="EMBL/GenBank/DDBJ databases">
        <title>Draft Genome Sequence of Sporolactobacillus inulinus NBRC 111894 Isolated from Koso, a Japanese Sugar-Vegetable Fermented Beverage.</title>
        <authorList>
            <person name="Chiou T.Y."/>
            <person name="Oshima K."/>
            <person name="Suda W."/>
            <person name="Hattori M."/>
            <person name="Takahashi T."/>
        </authorList>
    </citation>
    <scope>NUCLEOTIDE SEQUENCE [LARGE SCALE GENOMIC DNA]</scope>
    <source>
        <strain evidence="2 3">NBRC111894</strain>
    </source>
</reference>
<feature type="transmembrane region" description="Helical" evidence="1">
    <location>
        <begin position="220"/>
        <end position="247"/>
    </location>
</feature>
<evidence type="ECO:0000313" key="2">
    <source>
        <dbReference type="EMBL" id="GAY78884.1"/>
    </source>
</evidence>
<dbReference type="Proteomes" id="UP000319716">
    <property type="component" value="Unassembled WGS sequence"/>
</dbReference>
<organism evidence="2 3">
    <name type="scientific">Sporolactobacillus inulinus</name>
    <dbReference type="NCBI Taxonomy" id="2078"/>
    <lineage>
        <taxon>Bacteria</taxon>
        <taxon>Bacillati</taxon>
        <taxon>Bacillota</taxon>
        <taxon>Bacilli</taxon>
        <taxon>Bacillales</taxon>
        <taxon>Sporolactobacillaceae</taxon>
        <taxon>Sporolactobacillus</taxon>
    </lineage>
</organism>
<evidence type="ECO:0000256" key="1">
    <source>
        <dbReference type="SAM" id="Phobius"/>
    </source>
</evidence>
<keyword evidence="1" id="KW-0472">Membrane</keyword>
<feature type="transmembrane region" description="Helical" evidence="1">
    <location>
        <begin position="6"/>
        <end position="26"/>
    </location>
</feature>
<feature type="transmembrane region" description="Helical" evidence="1">
    <location>
        <begin position="56"/>
        <end position="73"/>
    </location>
</feature>
<dbReference type="EMBL" id="BEXB01000067">
    <property type="protein sequence ID" value="GAY78884.1"/>
    <property type="molecule type" value="Genomic_DNA"/>
</dbReference>
<sequence>MLLVFTFFVPYLSLLSIWFIPLPLMYLGAKDGWKASLCAFALGVLFLVFADHSLYSLLPIFFMILGGALGYMLQAKKSAFALLLAGSLTNIAVLIVYLAISVLAFHFNPVTVFQSNLSDSLNQTIQQMQPMMEQNADELMAQVRTQMNHLFLLTPVLLIMAGVFYALIVILIALPILRKLKIDTPRWVPFRLWQVPRSIIWLYLVVLLIGWFGIDQETPLFTAVLNIDVIFQILLAVQGLSLIYYFAHMKNSR</sequence>
<dbReference type="PANTHER" id="PTHR41324">
    <property type="entry name" value="MEMBRANE PROTEIN-RELATED"/>
    <property type="match status" value="1"/>
</dbReference>
<dbReference type="Pfam" id="PF09991">
    <property type="entry name" value="DUF2232"/>
    <property type="match status" value="1"/>
</dbReference>
<keyword evidence="1" id="KW-1133">Transmembrane helix</keyword>
<dbReference type="RefSeq" id="WP_262393589.1">
    <property type="nucleotide sequence ID" value="NZ_BEXB01000067.1"/>
</dbReference>
<protein>
    <recommendedName>
        <fullName evidence="4">DUF2232 domain-containing protein</fullName>
    </recommendedName>
</protein>
<gene>
    <name evidence="2" type="ORF">NBRC111894_4438</name>
</gene>
<dbReference type="PANTHER" id="PTHR41324:SF1">
    <property type="entry name" value="DUF2232 DOMAIN-CONTAINING PROTEIN"/>
    <property type="match status" value="1"/>
</dbReference>
<proteinExistence type="predicted"/>
<feature type="transmembrane region" description="Helical" evidence="1">
    <location>
        <begin position="80"/>
        <end position="107"/>
    </location>
</feature>
<evidence type="ECO:0000313" key="3">
    <source>
        <dbReference type="Proteomes" id="UP000319716"/>
    </source>
</evidence>
<name>A0A4Y1ZIX7_9BACL</name>
<evidence type="ECO:0008006" key="4">
    <source>
        <dbReference type="Google" id="ProtNLM"/>
    </source>
</evidence>
<feature type="transmembrane region" description="Helical" evidence="1">
    <location>
        <begin position="150"/>
        <end position="177"/>
    </location>
</feature>
<dbReference type="InterPro" id="IPR018710">
    <property type="entry name" value="DUF2232"/>
</dbReference>
<keyword evidence="1" id="KW-0812">Transmembrane</keyword>
<feature type="transmembrane region" description="Helical" evidence="1">
    <location>
        <begin position="198"/>
        <end position="214"/>
    </location>
</feature>
<comment type="caution">
    <text evidence="2">The sequence shown here is derived from an EMBL/GenBank/DDBJ whole genome shotgun (WGS) entry which is preliminary data.</text>
</comment>
<dbReference type="AlphaFoldDB" id="A0A4Y1ZIX7"/>